<dbReference type="InterPro" id="IPR029058">
    <property type="entry name" value="AB_hydrolase_fold"/>
</dbReference>
<sequence>MTTTAAHPPEFYDVQYNARAGIPDHPQLFARWAAASAQVRATAPALLDMAYGPAAGEQLDFFSCGKADAPLLVFIHGGWWRSLDKSDFSFLVPGFTSAGINVALTNYTLAPEASLEEITLQQTRALSWLYLHSGAGLFDRDRIVIAGHSAGAHLSAMLMTTLWPQVDARLPPNLIKAGILLSGLYDLAPVEHASFVNVDLKLTPARIDRLSPARLPQSHSIPFFTAVGALESDEFKRQNALIGTVWPDTHTGDIALPACNHLTICDAFATPGHPLFETAVTLASIAR</sequence>
<organism evidence="3 4">
    <name type="scientific">Actimicrobium antarcticum</name>
    <dbReference type="NCBI Taxonomy" id="1051899"/>
    <lineage>
        <taxon>Bacteria</taxon>
        <taxon>Pseudomonadati</taxon>
        <taxon>Pseudomonadota</taxon>
        <taxon>Betaproteobacteria</taxon>
        <taxon>Burkholderiales</taxon>
        <taxon>Oxalobacteraceae</taxon>
        <taxon>Actimicrobium</taxon>
    </lineage>
</organism>
<dbReference type="SUPFAM" id="SSF53474">
    <property type="entry name" value="alpha/beta-Hydrolases"/>
    <property type="match status" value="1"/>
</dbReference>
<dbReference type="EMBL" id="BAAAZE010000016">
    <property type="protein sequence ID" value="GAA4033965.1"/>
    <property type="molecule type" value="Genomic_DNA"/>
</dbReference>
<keyword evidence="4" id="KW-1185">Reference proteome</keyword>
<dbReference type="Pfam" id="PF20434">
    <property type="entry name" value="BD-FAE"/>
    <property type="match status" value="1"/>
</dbReference>
<evidence type="ECO:0000259" key="2">
    <source>
        <dbReference type="Pfam" id="PF20434"/>
    </source>
</evidence>
<dbReference type="InterPro" id="IPR050300">
    <property type="entry name" value="GDXG_lipolytic_enzyme"/>
</dbReference>
<proteinExistence type="predicted"/>
<dbReference type="Gene3D" id="3.40.50.1820">
    <property type="entry name" value="alpha/beta hydrolase"/>
    <property type="match status" value="1"/>
</dbReference>
<dbReference type="InterPro" id="IPR049492">
    <property type="entry name" value="BD-FAE-like_dom"/>
</dbReference>
<dbReference type="PANTHER" id="PTHR48081:SF33">
    <property type="entry name" value="KYNURENINE FORMAMIDASE"/>
    <property type="match status" value="1"/>
</dbReference>
<gene>
    <name evidence="3" type="ORF">GCM10022212_36480</name>
</gene>
<evidence type="ECO:0000313" key="3">
    <source>
        <dbReference type="EMBL" id="GAA4033965.1"/>
    </source>
</evidence>
<name>A0ABP7U0Z1_9BURK</name>
<comment type="caution">
    <text evidence="3">The sequence shown here is derived from an EMBL/GenBank/DDBJ whole genome shotgun (WGS) entry which is preliminary data.</text>
</comment>
<dbReference type="RefSeq" id="WP_344765597.1">
    <property type="nucleotide sequence ID" value="NZ_BAAAZE010000016.1"/>
</dbReference>
<dbReference type="PANTHER" id="PTHR48081">
    <property type="entry name" value="AB HYDROLASE SUPERFAMILY PROTEIN C4A8.06C"/>
    <property type="match status" value="1"/>
</dbReference>
<protein>
    <submittedName>
        <fullName evidence="3">Alpha/beta hydrolase</fullName>
    </submittedName>
</protein>
<reference evidence="4" key="1">
    <citation type="journal article" date="2019" name="Int. J. Syst. Evol. Microbiol.">
        <title>The Global Catalogue of Microorganisms (GCM) 10K type strain sequencing project: providing services to taxonomists for standard genome sequencing and annotation.</title>
        <authorList>
            <consortium name="The Broad Institute Genomics Platform"/>
            <consortium name="The Broad Institute Genome Sequencing Center for Infectious Disease"/>
            <person name="Wu L."/>
            <person name="Ma J."/>
        </authorList>
    </citation>
    <scope>NUCLEOTIDE SEQUENCE [LARGE SCALE GENOMIC DNA]</scope>
    <source>
        <strain evidence="4">JCM 16673</strain>
    </source>
</reference>
<keyword evidence="1 3" id="KW-0378">Hydrolase</keyword>
<evidence type="ECO:0000256" key="1">
    <source>
        <dbReference type="ARBA" id="ARBA00022801"/>
    </source>
</evidence>
<dbReference type="Proteomes" id="UP001501353">
    <property type="component" value="Unassembled WGS sequence"/>
</dbReference>
<dbReference type="GO" id="GO:0016787">
    <property type="term" value="F:hydrolase activity"/>
    <property type="evidence" value="ECO:0007669"/>
    <property type="project" value="UniProtKB-KW"/>
</dbReference>
<feature type="domain" description="BD-FAE-like" evidence="2">
    <location>
        <begin position="66"/>
        <end position="161"/>
    </location>
</feature>
<accession>A0ABP7U0Z1</accession>
<evidence type="ECO:0000313" key="4">
    <source>
        <dbReference type="Proteomes" id="UP001501353"/>
    </source>
</evidence>